<keyword evidence="1" id="KW-0472">Membrane</keyword>
<keyword evidence="1" id="KW-0812">Transmembrane</keyword>
<keyword evidence="1" id="KW-1133">Transmembrane helix</keyword>
<feature type="signal peptide" evidence="2">
    <location>
        <begin position="1"/>
        <end position="20"/>
    </location>
</feature>
<feature type="transmembrane region" description="Helical" evidence="1">
    <location>
        <begin position="31"/>
        <end position="55"/>
    </location>
</feature>
<evidence type="ECO:0000313" key="3">
    <source>
        <dbReference type="EMBL" id="MBW73656.1"/>
    </source>
</evidence>
<evidence type="ECO:0000256" key="2">
    <source>
        <dbReference type="SAM" id="SignalP"/>
    </source>
</evidence>
<accession>A0A2M4D7Y0</accession>
<evidence type="ECO:0008006" key="4">
    <source>
        <dbReference type="Google" id="ProtNLM"/>
    </source>
</evidence>
<keyword evidence="2" id="KW-0732">Signal</keyword>
<proteinExistence type="predicted"/>
<organism evidence="3">
    <name type="scientific">Anopheles darlingi</name>
    <name type="common">Mosquito</name>
    <dbReference type="NCBI Taxonomy" id="43151"/>
    <lineage>
        <taxon>Eukaryota</taxon>
        <taxon>Metazoa</taxon>
        <taxon>Ecdysozoa</taxon>
        <taxon>Arthropoda</taxon>
        <taxon>Hexapoda</taxon>
        <taxon>Insecta</taxon>
        <taxon>Pterygota</taxon>
        <taxon>Neoptera</taxon>
        <taxon>Endopterygota</taxon>
        <taxon>Diptera</taxon>
        <taxon>Nematocera</taxon>
        <taxon>Culicoidea</taxon>
        <taxon>Culicidae</taxon>
        <taxon>Anophelinae</taxon>
        <taxon>Anopheles</taxon>
    </lineage>
</organism>
<sequence length="69" mass="8302">MFLFCFSFYILYSFSTETTGKQTTNNMRLRHIGAFCLQSGLCEYLLIYKLLLYYLRRTKSCMMYALEYS</sequence>
<evidence type="ECO:0000256" key="1">
    <source>
        <dbReference type="SAM" id="Phobius"/>
    </source>
</evidence>
<dbReference type="EMBL" id="GGFL01009478">
    <property type="protein sequence ID" value="MBW73656.1"/>
    <property type="molecule type" value="Transcribed_RNA"/>
</dbReference>
<name>A0A2M4D7Y0_ANODA</name>
<feature type="chain" id="PRO_5014740304" description="Secreted protein" evidence="2">
    <location>
        <begin position="21"/>
        <end position="69"/>
    </location>
</feature>
<reference evidence="3" key="1">
    <citation type="submission" date="2018-01" db="EMBL/GenBank/DDBJ databases">
        <title>An insight into the sialome of Amazonian anophelines.</title>
        <authorList>
            <person name="Ribeiro J.M."/>
            <person name="Scarpassa V."/>
            <person name="Calvo E."/>
        </authorList>
    </citation>
    <scope>NUCLEOTIDE SEQUENCE</scope>
</reference>
<dbReference type="AlphaFoldDB" id="A0A2M4D7Y0"/>
<protein>
    <recommendedName>
        <fullName evidence="4">Secreted protein</fullName>
    </recommendedName>
</protein>